<evidence type="ECO:0000313" key="12">
    <source>
        <dbReference type="EMBL" id="RKO97824.1"/>
    </source>
</evidence>
<dbReference type="PRINTS" id="PR00119">
    <property type="entry name" value="CATATPASE"/>
</dbReference>
<dbReference type="SFLD" id="SFLDF00027">
    <property type="entry name" value="p-type_atpase"/>
    <property type="match status" value="1"/>
</dbReference>
<dbReference type="InterPro" id="IPR023299">
    <property type="entry name" value="ATPase_P-typ_cyto_dom_N"/>
</dbReference>
<evidence type="ECO:0000313" key="15">
    <source>
        <dbReference type="Proteomes" id="UP000274922"/>
    </source>
</evidence>
<dbReference type="GO" id="GO:0005391">
    <property type="term" value="F:P-type sodium:potassium-exchanging transporter activity"/>
    <property type="evidence" value="ECO:0007669"/>
    <property type="project" value="TreeGrafter"/>
</dbReference>
<name>A0A4P9WWS6_9FUNG</name>
<dbReference type="SUPFAM" id="SSF56784">
    <property type="entry name" value="HAD-like"/>
    <property type="match status" value="1"/>
</dbReference>
<feature type="transmembrane region" description="Helical" evidence="10">
    <location>
        <begin position="935"/>
        <end position="955"/>
    </location>
</feature>
<keyword evidence="6" id="KW-1278">Translocase</keyword>
<organism evidence="12 14">
    <name type="scientific">Caulochytrium protostelioides</name>
    <dbReference type="NCBI Taxonomy" id="1555241"/>
    <lineage>
        <taxon>Eukaryota</taxon>
        <taxon>Fungi</taxon>
        <taxon>Fungi incertae sedis</taxon>
        <taxon>Chytridiomycota</taxon>
        <taxon>Chytridiomycota incertae sedis</taxon>
        <taxon>Chytridiomycetes</taxon>
        <taxon>Caulochytriales</taxon>
        <taxon>Caulochytriaceae</taxon>
        <taxon>Caulochytrium</taxon>
    </lineage>
</organism>
<reference evidence="13" key="2">
    <citation type="submission" date="2018-04" db="EMBL/GenBank/DDBJ databases">
        <title>Leveraging single-cell genomics to expand the Fungal Tree of Life.</title>
        <authorList>
            <consortium name="DOE Joint Genome Institute"/>
            <person name="Ahrendt S.R."/>
            <person name="Quandt C.A."/>
            <person name="Ciobanu D."/>
            <person name="Clum A."/>
            <person name="Salamov A."/>
            <person name="Andreopoulos B."/>
            <person name="Cheng J.-F."/>
            <person name="Woyke T."/>
            <person name="Pelin A."/>
            <person name="Henrissat B."/>
            <person name="Benny G.L."/>
            <person name="Smith M.E."/>
            <person name="James T.Y."/>
            <person name="Grigoriev I.V."/>
        </authorList>
    </citation>
    <scope>NUCLEOTIDE SEQUENCE</scope>
    <source>
        <strain evidence="13">ATCC 52028</strain>
    </source>
</reference>
<keyword evidence="3 10" id="KW-0812">Transmembrane</keyword>
<dbReference type="GO" id="GO:1902600">
    <property type="term" value="P:proton transmembrane transport"/>
    <property type="evidence" value="ECO:0007669"/>
    <property type="project" value="TreeGrafter"/>
</dbReference>
<dbReference type="InterPro" id="IPR059000">
    <property type="entry name" value="ATPase_P-type_domA"/>
</dbReference>
<dbReference type="InterPro" id="IPR018303">
    <property type="entry name" value="ATPase_P-typ_P_site"/>
</dbReference>
<dbReference type="GO" id="GO:0005886">
    <property type="term" value="C:plasma membrane"/>
    <property type="evidence" value="ECO:0007669"/>
    <property type="project" value="UniProtKB-SubCell"/>
</dbReference>
<dbReference type="GO" id="GO:0005524">
    <property type="term" value="F:ATP binding"/>
    <property type="evidence" value="ECO:0007669"/>
    <property type="project" value="UniProtKB-KW"/>
</dbReference>
<dbReference type="SMART" id="SM00831">
    <property type="entry name" value="Cation_ATPase_N"/>
    <property type="match status" value="1"/>
</dbReference>
<evidence type="ECO:0000256" key="2">
    <source>
        <dbReference type="ARBA" id="ARBA00022475"/>
    </source>
</evidence>
<gene>
    <name evidence="12" type="ORF">CAUPRSCDRAFT_5899</name>
    <name evidence="13" type="ORF">CXG81DRAFT_15445</name>
</gene>
<evidence type="ECO:0000259" key="11">
    <source>
        <dbReference type="SMART" id="SM00831"/>
    </source>
</evidence>
<dbReference type="GO" id="GO:0016887">
    <property type="term" value="F:ATP hydrolysis activity"/>
    <property type="evidence" value="ECO:0007669"/>
    <property type="project" value="InterPro"/>
</dbReference>
<dbReference type="Gene3D" id="2.70.150.10">
    <property type="entry name" value="Calcium-transporting ATPase, cytoplasmic transduction domain A"/>
    <property type="match status" value="1"/>
</dbReference>
<dbReference type="SFLD" id="SFLDG00002">
    <property type="entry name" value="C1.7:_P-type_atpase_like"/>
    <property type="match status" value="1"/>
</dbReference>
<evidence type="ECO:0000256" key="10">
    <source>
        <dbReference type="SAM" id="Phobius"/>
    </source>
</evidence>
<dbReference type="GO" id="GO:0030007">
    <property type="term" value="P:intracellular potassium ion homeostasis"/>
    <property type="evidence" value="ECO:0007669"/>
    <property type="project" value="TreeGrafter"/>
</dbReference>
<feature type="compositionally biased region" description="Basic and acidic residues" evidence="9">
    <location>
        <begin position="863"/>
        <end position="883"/>
    </location>
</feature>
<dbReference type="InterPro" id="IPR008250">
    <property type="entry name" value="ATPase_P-typ_transduc_dom_A_sf"/>
</dbReference>
<evidence type="ECO:0000313" key="13">
    <source>
        <dbReference type="EMBL" id="RKO98786.1"/>
    </source>
</evidence>
<evidence type="ECO:0000256" key="7">
    <source>
        <dbReference type="ARBA" id="ARBA00022989"/>
    </source>
</evidence>
<dbReference type="InterPro" id="IPR004014">
    <property type="entry name" value="ATPase_P-typ_cation-transptr_N"/>
</dbReference>
<dbReference type="AlphaFoldDB" id="A0A4P9WWS6"/>
<dbReference type="GO" id="GO:0036376">
    <property type="term" value="P:sodium ion export across plasma membrane"/>
    <property type="evidence" value="ECO:0007669"/>
    <property type="project" value="TreeGrafter"/>
</dbReference>
<evidence type="ECO:0000313" key="14">
    <source>
        <dbReference type="Proteomes" id="UP000268535"/>
    </source>
</evidence>
<dbReference type="InterPro" id="IPR023298">
    <property type="entry name" value="ATPase_P-typ_TM_dom_sf"/>
</dbReference>
<keyword evidence="15" id="KW-1185">Reference proteome</keyword>
<dbReference type="InterPro" id="IPR036412">
    <property type="entry name" value="HAD-like_sf"/>
</dbReference>
<dbReference type="FunFam" id="3.40.50.1000:FF:000083">
    <property type="entry name" value="Sodium/potassium-transporting ATPase subunit alpha"/>
    <property type="match status" value="1"/>
</dbReference>
<dbReference type="SUPFAM" id="SSF81653">
    <property type="entry name" value="Calcium ATPase, transduction domain A"/>
    <property type="match status" value="1"/>
</dbReference>
<evidence type="ECO:0000256" key="3">
    <source>
        <dbReference type="ARBA" id="ARBA00022692"/>
    </source>
</evidence>
<feature type="compositionally biased region" description="Low complexity" evidence="9">
    <location>
        <begin position="20"/>
        <end position="31"/>
    </location>
</feature>
<dbReference type="Pfam" id="PF13246">
    <property type="entry name" value="Cation_ATPase"/>
    <property type="match status" value="1"/>
</dbReference>
<dbReference type="PRINTS" id="PR00121">
    <property type="entry name" value="NAKATPASE"/>
</dbReference>
<feature type="domain" description="Cation-transporting P-type ATPase N-terminal" evidence="11">
    <location>
        <begin position="49"/>
        <end position="130"/>
    </location>
</feature>
<dbReference type="GO" id="GO:1990573">
    <property type="term" value="P:potassium ion import across plasma membrane"/>
    <property type="evidence" value="ECO:0007669"/>
    <property type="project" value="TreeGrafter"/>
</dbReference>
<dbReference type="SUPFAM" id="SSF81660">
    <property type="entry name" value="Metal cation-transporting ATPase, ATP-binding domain N"/>
    <property type="match status" value="1"/>
</dbReference>
<evidence type="ECO:0000256" key="9">
    <source>
        <dbReference type="SAM" id="MobiDB-lite"/>
    </source>
</evidence>
<dbReference type="InterPro" id="IPR001757">
    <property type="entry name" value="P_typ_ATPase"/>
</dbReference>
<dbReference type="PROSITE" id="PS00154">
    <property type="entry name" value="ATPASE_E1_E2"/>
    <property type="match status" value="1"/>
</dbReference>
<dbReference type="Pfam" id="PF00122">
    <property type="entry name" value="E1-E2_ATPase"/>
    <property type="match status" value="1"/>
</dbReference>
<comment type="subcellular location">
    <subcellularLocation>
        <location evidence="1">Cell membrane</location>
        <topology evidence="1">Multi-pass membrane protein</topology>
    </subcellularLocation>
</comment>
<keyword evidence="8 10" id="KW-0472">Membrane</keyword>
<dbReference type="PANTHER" id="PTHR43294:SF21">
    <property type="entry name" value="CATION TRANSPORTING ATPASE"/>
    <property type="match status" value="1"/>
</dbReference>
<dbReference type="NCBIfam" id="TIGR01494">
    <property type="entry name" value="ATPase_P-type"/>
    <property type="match status" value="2"/>
</dbReference>
<keyword evidence="2" id="KW-1003">Cell membrane</keyword>
<reference evidence="14 15" key="1">
    <citation type="journal article" date="2018" name="Nat. Microbiol.">
        <title>Leveraging single-cell genomics to expand the fungal tree of life.</title>
        <authorList>
            <person name="Ahrendt S.R."/>
            <person name="Quandt C.A."/>
            <person name="Ciobanu D."/>
            <person name="Clum A."/>
            <person name="Salamov A."/>
            <person name="Andreopoulos B."/>
            <person name="Cheng J.F."/>
            <person name="Woyke T."/>
            <person name="Pelin A."/>
            <person name="Henrissat B."/>
            <person name="Reynolds N.K."/>
            <person name="Benny G.L."/>
            <person name="Smith M.E."/>
            <person name="James T.Y."/>
            <person name="Grigoriev I.V."/>
        </authorList>
    </citation>
    <scope>NUCLEOTIDE SEQUENCE [LARGE SCALE GENOMIC DNA]</scope>
    <source>
        <strain evidence="14 15">ATCC 52028</strain>
    </source>
</reference>
<keyword evidence="5" id="KW-0067">ATP-binding</keyword>
<dbReference type="GO" id="GO:0006883">
    <property type="term" value="P:intracellular sodium ion homeostasis"/>
    <property type="evidence" value="ECO:0007669"/>
    <property type="project" value="TreeGrafter"/>
</dbReference>
<dbReference type="FunFam" id="3.40.1110.10:FF:000061">
    <property type="entry name" value="Potassium-transporting ATPase alpha chain 1"/>
    <property type="match status" value="1"/>
</dbReference>
<protein>
    <recommendedName>
        <fullName evidence="11">Cation-transporting P-type ATPase N-terminal domain-containing protein</fullName>
    </recommendedName>
</protein>
<dbReference type="Gene3D" id="3.40.50.1000">
    <property type="entry name" value="HAD superfamily/HAD-like"/>
    <property type="match status" value="1"/>
</dbReference>
<dbReference type="PANTHER" id="PTHR43294">
    <property type="entry name" value="SODIUM/POTASSIUM-TRANSPORTING ATPASE SUBUNIT ALPHA"/>
    <property type="match status" value="1"/>
</dbReference>
<keyword evidence="7 10" id="KW-1133">Transmembrane helix</keyword>
<dbReference type="Proteomes" id="UP000274922">
    <property type="component" value="Unassembled WGS sequence"/>
</dbReference>
<dbReference type="Pfam" id="PF00690">
    <property type="entry name" value="Cation_ATPase_N"/>
    <property type="match status" value="1"/>
</dbReference>
<dbReference type="STRING" id="1555241.A0A4P9WWS6"/>
<dbReference type="SUPFAM" id="SSF81665">
    <property type="entry name" value="Calcium ATPase, transmembrane domain M"/>
    <property type="match status" value="2"/>
</dbReference>
<dbReference type="FunFam" id="2.70.150.10:FF:000003">
    <property type="entry name" value="Sodium/potassium-transporting ATPase subunit alpha"/>
    <property type="match status" value="1"/>
</dbReference>
<feature type="transmembrane region" description="Helical" evidence="10">
    <location>
        <begin position="106"/>
        <end position="128"/>
    </location>
</feature>
<dbReference type="InterPro" id="IPR044492">
    <property type="entry name" value="P_typ_ATPase_HD_dom"/>
</dbReference>
<accession>A0A4P9WWS6</accession>
<proteinExistence type="predicted"/>
<feature type="transmembrane region" description="Helical" evidence="10">
    <location>
        <begin position="140"/>
        <end position="159"/>
    </location>
</feature>
<sequence>MSNRNPIGGAVTFAEPKPRPVAASAPTTAVAKGIAPQPAANETSQLNMKEHLMTPREVMQAHNVVFNEEKPLESAGLGTAQALERLANEGPNQLSPPKKRHPFLKFLDILFGLFNLMLIISGVASYVTYSIDTENNFPNVYIGAILLVVALMNAFIDFYQQQKSQSILESFLHMIPSRCYAIRDGQLGQINAVDLVKGDVVYVRMGDKIPADLWIFQATDFKVDNSSLTGETEPQERMRKNVHTNPLEATNLAFNSTLCVNGDAYGVVIRTGDHTVIGQIASLTANEERRPSPLSDEINTFVKTIAGVAATVAVVFFIVAMTVRASDPGNGAATFSVALNFAIGTFVSFVPEGLPATVTMLLTIAAKRMATRQVLVKDLQGVETLGAITLLATDKTGTLTRNQMTVTYIWTAFELYYAQNLVAGSDESKHAKAMDMQVESLNEIQHISCLCAKARFESTTAPIAQRIILGDATESGLLRCAATHVEGIDDVYTRFPKVFEIPFNSTNKWAMTIHRKPHANGELMLYIKGAPERILRLCTTIFDGTHAKPMTDEDRAAYEKTYAFMAGKGHRVLAFAALKLDGQQYPADYAFTKDPVNYPTDQLTFYGLVSLEDPPKHGVREAIGHCREAGVKVMMVTGDHPLTAEAIGRKINLMVNDTKEMMAAKTGRAMHEIPEHEVHAIVIHGEVIDGLTDADWNTIFLKDEIIFARTSPTHKLEIVKRAQAAGHLVGVTGDGVNDSPALKKADLGIAMNVSGSDVSKEAAAMVLLDDNFASTVVGIEEGRLIFQNLKKSVQYTVSHTMPEVWANLLYIALPLPLPLSAVQILVVDLGFELCMALSYAWDPAESQTGLMKLPPRKPVTPDSRARKARDDAEAEEALRRDTDAQGVHHPPNALVRAGRRIRACFSSQAWARTFEPTDDETLVDRNLLSYSYLEIGTLMTIGCLTSYFFSLWWAYSITPADAVKYGAKWGAKNAEPIRLGNGRMLDQREQADALVYGQSAYYLAIMFQQCFNLMLVKARLGYPFGRFMIANKRNFVGMLLGASVCFAVVYIPPFNTAFGTRFRLSPITWLPALLSGMIILLYGTLRVYVKRCLFPTAFYREITGLMMYPTAWSNNSKRA</sequence>
<feature type="region of interest" description="Disordered" evidence="9">
    <location>
        <begin position="1"/>
        <end position="41"/>
    </location>
</feature>
<feature type="transmembrane region" description="Helical" evidence="10">
    <location>
        <begin position="1035"/>
        <end position="1054"/>
    </location>
</feature>
<reference evidence="12" key="3">
    <citation type="submission" date="2018-08" db="EMBL/GenBank/DDBJ databases">
        <title>Leveraging single-cell genomics to expand the Fungal Tree of Life.</title>
        <authorList>
            <consortium name="DOE Joint Genome Institute"/>
            <person name="Ahrendt S.R."/>
            <person name="Quandt C.A."/>
            <person name="Ciobanu D."/>
            <person name="Clum A."/>
            <person name="Salamov A."/>
            <person name="Andreopoulos B."/>
            <person name="Cheng J.-F."/>
            <person name="Woyke T."/>
            <person name="Pelin A."/>
            <person name="Henrissat B."/>
            <person name="Reynolds N."/>
            <person name="Benny G.L."/>
            <person name="Smith M.E."/>
            <person name="James T.Y."/>
            <person name="Grigoriev I.V."/>
        </authorList>
    </citation>
    <scope>NUCLEOTIDE SEQUENCE</scope>
    <source>
        <strain evidence="12">ATCC 52028</strain>
    </source>
</reference>
<dbReference type="Gene3D" id="3.40.1110.10">
    <property type="entry name" value="Calcium-transporting ATPase, cytoplasmic domain N"/>
    <property type="match status" value="1"/>
</dbReference>
<evidence type="ECO:0000256" key="1">
    <source>
        <dbReference type="ARBA" id="ARBA00004651"/>
    </source>
</evidence>
<evidence type="ECO:0000256" key="5">
    <source>
        <dbReference type="ARBA" id="ARBA00022840"/>
    </source>
</evidence>
<dbReference type="Gene3D" id="1.20.1110.10">
    <property type="entry name" value="Calcium-transporting ATPase, transmembrane domain"/>
    <property type="match status" value="2"/>
</dbReference>
<dbReference type="EMBL" id="ML014363">
    <property type="protein sequence ID" value="RKO98786.1"/>
    <property type="molecule type" value="Genomic_DNA"/>
</dbReference>
<dbReference type="Pfam" id="PF00689">
    <property type="entry name" value="Cation_ATPase_C"/>
    <property type="match status" value="1"/>
</dbReference>
<dbReference type="SFLD" id="SFLDS00003">
    <property type="entry name" value="Haloacid_Dehalogenase"/>
    <property type="match status" value="1"/>
</dbReference>
<dbReference type="InterPro" id="IPR050510">
    <property type="entry name" value="Cation_transp_ATPase_P-type"/>
</dbReference>
<dbReference type="OrthoDB" id="158672at2759"/>
<dbReference type="EMBL" id="ML009159">
    <property type="protein sequence ID" value="RKO97824.1"/>
    <property type="molecule type" value="Genomic_DNA"/>
</dbReference>
<evidence type="ECO:0000256" key="6">
    <source>
        <dbReference type="ARBA" id="ARBA00022967"/>
    </source>
</evidence>
<dbReference type="Proteomes" id="UP000268535">
    <property type="component" value="Unassembled WGS sequence"/>
</dbReference>
<keyword evidence="4" id="KW-0547">Nucleotide-binding</keyword>
<dbReference type="InterPro" id="IPR023214">
    <property type="entry name" value="HAD_sf"/>
</dbReference>
<feature type="transmembrane region" description="Helical" evidence="10">
    <location>
        <begin position="341"/>
        <end position="365"/>
    </location>
</feature>
<evidence type="ECO:0000256" key="8">
    <source>
        <dbReference type="ARBA" id="ARBA00023136"/>
    </source>
</evidence>
<feature type="transmembrane region" description="Helical" evidence="10">
    <location>
        <begin position="1066"/>
        <end position="1085"/>
    </location>
</feature>
<dbReference type="InterPro" id="IPR006068">
    <property type="entry name" value="ATPase_P-typ_cation-transptr_C"/>
</dbReference>
<evidence type="ECO:0000256" key="4">
    <source>
        <dbReference type="ARBA" id="ARBA00022741"/>
    </source>
</evidence>
<feature type="transmembrane region" description="Helical" evidence="10">
    <location>
        <begin position="300"/>
        <end position="321"/>
    </location>
</feature>
<feature type="region of interest" description="Disordered" evidence="9">
    <location>
        <begin position="850"/>
        <end position="889"/>
    </location>
</feature>